<sequence>MLQAPGTNHRHTHTHTHIIIISQHAPKIHSPSTIFGCSPPAPHIRSLNLYASVRNLLPDIMNAISRIYAQGHSDNCHCSSGRSAAAADQCRPRKVPAFLVIDIISVSALYSYVPLASRRQRGSASCSYVNFVARNRQTVVASFTHTHTVIVVALNLSYLFKSPLFMLALNVFVNLCSFLNVIAVVVFVLTPPTS</sequence>
<proteinExistence type="predicted"/>
<name>A0A811VE88_CERCA</name>
<organism evidence="2 3">
    <name type="scientific">Ceratitis capitata</name>
    <name type="common">Mediterranean fruit fly</name>
    <name type="synonym">Tephritis capitata</name>
    <dbReference type="NCBI Taxonomy" id="7213"/>
    <lineage>
        <taxon>Eukaryota</taxon>
        <taxon>Metazoa</taxon>
        <taxon>Ecdysozoa</taxon>
        <taxon>Arthropoda</taxon>
        <taxon>Hexapoda</taxon>
        <taxon>Insecta</taxon>
        <taxon>Pterygota</taxon>
        <taxon>Neoptera</taxon>
        <taxon>Endopterygota</taxon>
        <taxon>Diptera</taxon>
        <taxon>Brachycera</taxon>
        <taxon>Muscomorpha</taxon>
        <taxon>Tephritoidea</taxon>
        <taxon>Tephritidae</taxon>
        <taxon>Ceratitis</taxon>
        <taxon>Ceratitis</taxon>
    </lineage>
</organism>
<keyword evidence="3" id="KW-1185">Reference proteome</keyword>
<evidence type="ECO:0000313" key="3">
    <source>
        <dbReference type="Proteomes" id="UP000606786"/>
    </source>
</evidence>
<gene>
    <name evidence="2" type="ORF">CCAP1982_LOCUS21409</name>
</gene>
<keyword evidence="1" id="KW-0472">Membrane</keyword>
<keyword evidence="1" id="KW-1133">Transmembrane helix</keyword>
<accession>A0A811VE88</accession>
<evidence type="ECO:0000256" key="1">
    <source>
        <dbReference type="SAM" id="Phobius"/>
    </source>
</evidence>
<dbReference type="Proteomes" id="UP000606786">
    <property type="component" value="Unassembled WGS sequence"/>
</dbReference>
<feature type="transmembrane region" description="Helical" evidence="1">
    <location>
        <begin position="138"/>
        <end position="158"/>
    </location>
</feature>
<keyword evidence="1" id="KW-0812">Transmembrane</keyword>
<reference evidence="2" key="1">
    <citation type="submission" date="2020-11" db="EMBL/GenBank/DDBJ databases">
        <authorList>
            <person name="Whitehead M."/>
        </authorList>
    </citation>
    <scope>NUCLEOTIDE SEQUENCE</scope>
    <source>
        <strain evidence="2">EGII</strain>
    </source>
</reference>
<comment type="caution">
    <text evidence="2">The sequence shown here is derived from an EMBL/GenBank/DDBJ whole genome shotgun (WGS) entry which is preliminary data.</text>
</comment>
<feature type="transmembrane region" description="Helical" evidence="1">
    <location>
        <begin position="164"/>
        <end position="189"/>
    </location>
</feature>
<dbReference type="AlphaFoldDB" id="A0A811VE88"/>
<dbReference type="EMBL" id="CAJHJT010000056">
    <property type="protein sequence ID" value="CAD7013341.1"/>
    <property type="molecule type" value="Genomic_DNA"/>
</dbReference>
<feature type="transmembrane region" description="Helical" evidence="1">
    <location>
        <begin position="97"/>
        <end position="117"/>
    </location>
</feature>
<protein>
    <submittedName>
        <fullName evidence="2">(Mediterranean fruit fly) hypothetical protein</fullName>
    </submittedName>
</protein>
<evidence type="ECO:0000313" key="2">
    <source>
        <dbReference type="EMBL" id="CAD7013341.1"/>
    </source>
</evidence>